<dbReference type="RefSeq" id="XP_011408732.2">
    <property type="nucleotide sequence ID" value="XM_011410430.2"/>
</dbReference>
<evidence type="ECO:0000259" key="2">
    <source>
        <dbReference type="Pfam" id="PF23361"/>
    </source>
</evidence>
<dbReference type="GO" id="GO:0034464">
    <property type="term" value="C:BBSome"/>
    <property type="evidence" value="ECO:0007669"/>
    <property type="project" value="TreeGrafter"/>
</dbReference>
<evidence type="ECO:0008006" key="5">
    <source>
        <dbReference type="Google" id="ProtNLM"/>
    </source>
</evidence>
<evidence type="ECO:0000313" key="4">
    <source>
        <dbReference type="Proteomes" id="UP000007879"/>
    </source>
</evidence>
<dbReference type="InterPro" id="IPR056333">
    <property type="entry name" value="BBS7_pf_dom"/>
</dbReference>
<keyword evidence="4" id="KW-1185">Reference proteome</keyword>
<dbReference type="AlphaFoldDB" id="A0AAN0IS74"/>
<dbReference type="InterPro" id="IPR056335">
    <property type="entry name" value="BBS7_hairpin"/>
</dbReference>
<sequence length="165" mass="19174">FLYYCINRQKEAVFKSDNISTISVLKEVLSKEATKKNITIKITHSITDDSAAHMIKLIHPRLEEQLMLAKNVQLIEALQELKIHEKDVSFLSPQCQYILENASLMQEEIKRQPAMIDRYYALITDLFMDRAAFKGVNVQQKVPQLLSLLDECNIDNILQFFEENK</sequence>
<dbReference type="GeneID" id="105315699"/>
<dbReference type="EnsemblMetazoa" id="XM_011410430.2">
    <property type="protein sequence ID" value="XP_011408732.2"/>
    <property type="gene ID" value="LOC105315699"/>
</dbReference>
<dbReference type="Pfam" id="PF23361">
    <property type="entry name" value="BBS7_pf"/>
    <property type="match status" value="1"/>
</dbReference>
<feature type="domain" description="BBS7 helical hairpin" evidence="1">
    <location>
        <begin position="48"/>
        <end position="161"/>
    </location>
</feature>
<dbReference type="GO" id="GO:0008104">
    <property type="term" value="P:intracellular protein localization"/>
    <property type="evidence" value="ECO:0007669"/>
    <property type="project" value="TreeGrafter"/>
</dbReference>
<dbReference type="PANTHER" id="PTHR16074:SF4">
    <property type="entry name" value="BARDET-BIEDL SYNDROME 7 PROTEIN"/>
    <property type="match status" value="1"/>
</dbReference>
<organism evidence="3 4">
    <name type="scientific">Amphimedon queenslandica</name>
    <name type="common">Sponge</name>
    <dbReference type="NCBI Taxonomy" id="400682"/>
    <lineage>
        <taxon>Eukaryota</taxon>
        <taxon>Metazoa</taxon>
        <taxon>Porifera</taxon>
        <taxon>Demospongiae</taxon>
        <taxon>Heteroscleromorpha</taxon>
        <taxon>Haplosclerida</taxon>
        <taxon>Niphatidae</taxon>
        <taxon>Amphimedon</taxon>
    </lineage>
</organism>
<dbReference type="GO" id="GO:0036064">
    <property type="term" value="C:ciliary basal body"/>
    <property type="evidence" value="ECO:0007669"/>
    <property type="project" value="TreeGrafter"/>
</dbReference>
<evidence type="ECO:0000313" key="3">
    <source>
        <dbReference type="EnsemblMetazoa" id="XP_011408732.2"/>
    </source>
</evidence>
<name>A0AAN0IS74_AMPQE</name>
<dbReference type="GO" id="GO:0060271">
    <property type="term" value="P:cilium assembly"/>
    <property type="evidence" value="ECO:0007669"/>
    <property type="project" value="TreeGrafter"/>
</dbReference>
<proteinExistence type="predicted"/>
<dbReference type="GO" id="GO:0016020">
    <property type="term" value="C:membrane"/>
    <property type="evidence" value="ECO:0007669"/>
    <property type="project" value="TreeGrafter"/>
</dbReference>
<reference evidence="3" key="2">
    <citation type="submission" date="2024-06" db="UniProtKB">
        <authorList>
            <consortium name="EnsemblMetazoa"/>
        </authorList>
    </citation>
    <scope>IDENTIFICATION</scope>
</reference>
<dbReference type="KEGG" id="aqu:105315699"/>
<feature type="domain" description="BBS7 platform" evidence="2">
    <location>
        <begin position="5"/>
        <end position="43"/>
    </location>
</feature>
<protein>
    <recommendedName>
        <fullName evidence="5">Bardet-Biedl syndrome 7</fullName>
    </recommendedName>
</protein>
<accession>A0AAN0IS74</accession>
<evidence type="ECO:0000259" key="1">
    <source>
        <dbReference type="Pfam" id="PF23349"/>
    </source>
</evidence>
<dbReference type="Proteomes" id="UP000007879">
    <property type="component" value="Unassembled WGS sequence"/>
</dbReference>
<dbReference type="Pfam" id="PF23349">
    <property type="entry name" value="BBS7_hp"/>
    <property type="match status" value="1"/>
</dbReference>
<dbReference type="PANTHER" id="PTHR16074">
    <property type="entry name" value="BARDET-BIEDL SYNDROME 7 PROTEIN"/>
    <property type="match status" value="1"/>
</dbReference>
<reference evidence="4" key="1">
    <citation type="journal article" date="2010" name="Nature">
        <title>The Amphimedon queenslandica genome and the evolution of animal complexity.</title>
        <authorList>
            <person name="Srivastava M."/>
            <person name="Simakov O."/>
            <person name="Chapman J."/>
            <person name="Fahey B."/>
            <person name="Gauthier M.E."/>
            <person name="Mitros T."/>
            <person name="Richards G.S."/>
            <person name="Conaco C."/>
            <person name="Dacre M."/>
            <person name="Hellsten U."/>
            <person name="Larroux C."/>
            <person name="Putnam N.H."/>
            <person name="Stanke M."/>
            <person name="Adamska M."/>
            <person name="Darling A."/>
            <person name="Degnan S.M."/>
            <person name="Oakley T.H."/>
            <person name="Plachetzki D.C."/>
            <person name="Zhai Y."/>
            <person name="Adamski M."/>
            <person name="Calcino A."/>
            <person name="Cummins S.F."/>
            <person name="Goodstein D.M."/>
            <person name="Harris C."/>
            <person name="Jackson D.J."/>
            <person name="Leys S.P."/>
            <person name="Shu S."/>
            <person name="Woodcroft B.J."/>
            <person name="Vervoort M."/>
            <person name="Kosik K.S."/>
            <person name="Manning G."/>
            <person name="Degnan B.M."/>
            <person name="Rokhsar D.S."/>
        </authorList>
    </citation>
    <scope>NUCLEOTIDE SEQUENCE [LARGE SCALE GENOMIC DNA]</scope>
</reference>
<dbReference type="GO" id="GO:0005930">
    <property type="term" value="C:axoneme"/>
    <property type="evidence" value="ECO:0007669"/>
    <property type="project" value="TreeGrafter"/>
</dbReference>